<dbReference type="RefSeq" id="WP_179445461.1">
    <property type="nucleotide sequence ID" value="NZ_JACBZS010000001.1"/>
</dbReference>
<dbReference type="Pfam" id="PF11228">
    <property type="entry name" value="DUF3027"/>
    <property type="match status" value="1"/>
</dbReference>
<dbReference type="Proteomes" id="UP000527616">
    <property type="component" value="Unassembled WGS sequence"/>
</dbReference>
<organism evidence="1 2">
    <name type="scientific">Naumannella cuiyingiana</name>
    <dbReference type="NCBI Taxonomy" id="1347891"/>
    <lineage>
        <taxon>Bacteria</taxon>
        <taxon>Bacillati</taxon>
        <taxon>Actinomycetota</taxon>
        <taxon>Actinomycetes</taxon>
        <taxon>Propionibacteriales</taxon>
        <taxon>Propionibacteriaceae</taxon>
        <taxon>Naumannella</taxon>
    </lineage>
</organism>
<proteinExistence type="predicted"/>
<comment type="caution">
    <text evidence="1">The sequence shown here is derived from an EMBL/GenBank/DDBJ whole genome shotgun (WGS) entry which is preliminary data.</text>
</comment>
<accession>A0A7Z0D9W7</accession>
<gene>
    <name evidence="1" type="ORF">GGQ54_002223</name>
</gene>
<sequence length="262" mass="28107">MSVTTAVERYRRPKLDAQGAAAVDEARAAAEDAAGVFGVGEHLGVDAEAERVVTHWFACPHPGYPGWRWAVTLSRASRARAVTVNEVVLLPAPRAVEAPQWVPWEERIRPGDVGPGMLLATPDNDPRLEPGYVAGSLDLDPEEASGARAVVAELGLGRERVLSLQGRDLAAERWLHGDPGPNNELSRQAPEPCGTCGYLVRLQGRLGLLFGACTNEFSPSDSRVVSIDHGCGAHSLVTEPERGVELPSPVWDTINVDEGLFD</sequence>
<evidence type="ECO:0000313" key="2">
    <source>
        <dbReference type="Proteomes" id="UP000527616"/>
    </source>
</evidence>
<dbReference type="AlphaFoldDB" id="A0A7Z0D9W7"/>
<keyword evidence="2" id="KW-1185">Reference proteome</keyword>
<dbReference type="InterPro" id="IPR021391">
    <property type="entry name" value="DUF3027"/>
</dbReference>
<name>A0A7Z0D9W7_9ACTN</name>
<dbReference type="EMBL" id="JACBZS010000001">
    <property type="protein sequence ID" value="NYI71663.1"/>
    <property type="molecule type" value="Genomic_DNA"/>
</dbReference>
<evidence type="ECO:0000313" key="1">
    <source>
        <dbReference type="EMBL" id="NYI71663.1"/>
    </source>
</evidence>
<evidence type="ECO:0008006" key="3">
    <source>
        <dbReference type="Google" id="ProtNLM"/>
    </source>
</evidence>
<protein>
    <recommendedName>
        <fullName evidence="3">DUF3027 domain-containing protein</fullName>
    </recommendedName>
</protein>
<reference evidence="1 2" key="1">
    <citation type="submission" date="2020-07" db="EMBL/GenBank/DDBJ databases">
        <title>Sequencing the genomes of 1000 actinobacteria strains.</title>
        <authorList>
            <person name="Klenk H.-P."/>
        </authorList>
    </citation>
    <scope>NUCLEOTIDE SEQUENCE [LARGE SCALE GENOMIC DNA]</scope>
    <source>
        <strain evidence="1 2">DSM 103164</strain>
    </source>
</reference>